<dbReference type="PROSITE" id="PS50043">
    <property type="entry name" value="HTH_LUXR_2"/>
    <property type="match status" value="1"/>
</dbReference>
<protein>
    <submittedName>
        <fullName evidence="2">DNA-binding transcriptional regulator, CsgD family</fullName>
    </submittedName>
</protein>
<dbReference type="InterPro" id="IPR036388">
    <property type="entry name" value="WH-like_DNA-bd_sf"/>
</dbReference>
<sequence length="362" mass="38745">MTSDWALARCRDRIAALGAARRDSHSYRAGVLAELGAVVGHDAWVWPLADPVTTVGIAPMAWGPFAAELPELISLRYQTPVNRWTALPIHPSRARSLQGATGHEPGRSALWPLLSRHGVVDVLSVAFADRWGLWGWLELWRGEGASEFSDAEAHCLESVADVIATGLRESSAREFASGGTSGSIVEHRQAVLVLAEDLSIMSQTESAAPWLNLLQRAPRPNQGIPAEVLNVAAQLLAVECGADSHPAHSRLHVGEGVWASLSATRMKSNVPGAAVPIAVTIQDSLPAERIEVFERCFALSPRECELLEQAAAGHDTAALARRLGISRYTVQDIFKSLFGKCGVQSRGALLALALGPLTPADH</sequence>
<dbReference type="AlphaFoldDB" id="A0A1H5JVW0"/>
<dbReference type="SUPFAM" id="SSF46894">
    <property type="entry name" value="C-terminal effector domain of the bipartite response regulators"/>
    <property type="match status" value="1"/>
</dbReference>
<dbReference type="GO" id="GO:0003677">
    <property type="term" value="F:DNA binding"/>
    <property type="evidence" value="ECO:0007669"/>
    <property type="project" value="UniProtKB-KW"/>
</dbReference>
<dbReference type="InterPro" id="IPR000792">
    <property type="entry name" value="Tscrpt_reg_LuxR_C"/>
</dbReference>
<accession>A0A1H5JVW0</accession>
<dbReference type="Proteomes" id="UP000182725">
    <property type="component" value="Unassembled WGS sequence"/>
</dbReference>
<dbReference type="Gene3D" id="1.10.10.10">
    <property type="entry name" value="Winged helix-like DNA-binding domain superfamily/Winged helix DNA-binding domain"/>
    <property type="match status" value="1"/>
</dbReference>
<dbReference type="RefSeq" id="WP_074711360.1">
    <property type="nucleotide sequence ID" value="NZ_FNTV01000001.1"/>
</dbReference>
<dbReference type="Pfam" id="PF00196">
    <property type="entry name" value="GerE"/>
    <property type="match status" value="1"/>
</dbReference>
<dbReference type="GO" id="GO:0006355">
    <property type="term" value="P:regulation of DNA-templated transcription"/>
    <property type="evidence" value="ECO:0007669"/>
    <property type="project" value="InterPro"/>
</dbReference>
<keyword evidence="2" id="KW-0238">DNA-binding</keyword>
<dbReference type="SMART" id="SM00421">
    <property type="entry name" value="HTH_LUXR"/>
    <property type="match status" value="1"/>
</dbReference>
<reference evidence="2 3" key="1">
    <citation type="submission" date="2016-10" db="EMBL/GenBank/DDBJ databases">
        <authorList>
            <person name="de Groot N.N."/>
        </authorList>
    </citation>
    <scope>NUCLEOTIDE SEQUENCE [LARGE SCALE GENOMIC DNA]</scope>
    <source>
        <strain evidence="2 3">DSM 22274</strain>
    </source>
</reference>
<gene>
    <name evidence="2" type="ORF">SAMN04489740_1769</name>
</gene>
<evidence type="ECO:0000259" key="1">
    <source>
        <dbReference type="PROSITE" id="PS50043"/>
    </source>
</evidence>
<name>A0A1H5JVW0_9MICC</name>
<dbReference type="EMBL" id="FNTV01000001">
    <property type="protein sequence ID" value="SEE56656.1"/>
    <property type="molecule type" value="Genomic_DNA"/>
</dbReference>
<feature type="domain" description="HTH luxR-type" evidence="1">
    <location>
        <begin position="292"/>
        <end position="357"/>
    </location>
</feature>
<dbReference type="CDD" id="cd06170">
    <property type="entry name" value="LuxR_C_like"/>
    <property type="match status" value="1"/>
</dbReference>
<dbReference type="InterPro" id="IPR016032">
    <property type="entry name" value="Sig_transdc_resp-reg_C-effctor"/>
</dbReference>
<proteinExistence type="predicted"/>
<organism evidence="2 3">
    <name type="scientific">Arthrobacter alpinus</name>
    <dbReference type="NCBI Taxonomy" id="656366"/>
    <lineage>
        <taxon>Bacteria</taxon>
        <taxon>Bacillati</taxon>
        <taxon>Actinomycetota</taxon>
        <taxon>Actinomycetes</taxon>
        <taxon>Micrococcales</taxon>
        <taxon>Micrococcaceae</taxon>
        <taxon>Arthrobacter</taxon>
    </lineage>
</organism>
<evidence type="ECO:0000313" key="2">
    <source>
        <dbReference type="EMBL" id="SEE56656.1"/>
    </source>
</evidence>
<evidence type="ECO:0000313" key="3">
    <source>
        <dbReference type="Proteomes" id="UP000182725"/>
    </source>
</evidence>